<dbReference type="EMBL" id="JAGFNK010000873">
    <property type="protein sequence ID" value="KAI9437924.1"/>
    <property type="molecule type" value="Genomic_DNA"/>
</dbReference>
<name>A0ACC0TTP6_9AGAM</name>
<comment type="caution">
    <text evidence="1">The sequence shown here is derived from an EMBL/GenBank/DDBJ whole genome shotgun (WGS) entry which is preliminary data.</text>
</comment>
<evidence type="ECO:0000313" key="1">
    <source>
        <dbReference type="EMBL" id="KAI9437924.1"/>
    </source>
</evidence>
<gene>
    <name evidence="1" type="ORF">F5148DRAFT_1353934</name>
</gene>
<proteinExistence type="predicted"/>
<organism evidence="1 2">
    <name type="scientific">Russula earlei</name>
    <dbReference type="NCBI Taxonomy" id="71964"/>
    <lineage>
        <taxon>Eukaryota</taxon>
        <taxon>Fungi</taxon>
        <taxon>Dikarya</taxon>
        <taxon>Basidiomycota</taxon>
        <taxon>Agaricomycotina</taxon>
        <taxon>Agaricomycetes</taxon>
        <taxon>Russulales</taxon>
        <taxon>Russulaceae</taxon>
        <taxon>Russula</taxon>
    </lineage>
</organism>
<reference evidence="1" key="1">
    <citation type="submission" date="2021-03" db="EMBL/GenBank/DDBJ databases">
        <title>Evolutionary priming and transition to the ectomycorrhizal habit in an iconic lineage of mushroom-forming fungi: is preadaptation a requirement?</title>
        <authorList>
            <consortium name="DOE Joint Genome Institute"/>
            <person name="Looney B.P."/>
            <person name="Miyauchi S."/>
            <person name="Morin E."/>
            <person name="Drula E."/>
            <person name="Courty P.E."/>
            <person name="Chicoki N."/>
            <person name="Fauchery L."/>
            <person name="Kohler A."/>
            <person name="Kuo A."/>
            <person name="LaButti K."/>
            <person name="Pangilinan J."/>
            <person name="Lipzen A."/>
            <person name="Riley R."/>
            <person name="Andreopoulos W."/>
            <person name="He G."/>
            <person name="Johnson J."/>
            <person name="Barry K.W."/>
            <person name="Grigoriev I.V."/>
            <person name="Nagy L."/>
            <person name="Hibbett D."/>
            <person name="Henrissat B."/>
            <person name="Matheny P.B."/>
            <person name="Labbe J."/>
            <person name="Martin A.F."/>
        </authorList>
    </citation>
    <scope>NUCLEOTIDE SEQUENCE</scope>
    <source>
        <strain evidence="1">BPL698</strain>
    </source>
</reference>
<evidence type="ECO:0000313" key="2">
    <source>
        <dbReference type="Proteomes" id="UP001207468"/>
    </source>
</evidence>
<sequence length="776" mass="87509">MDLTATGFTGPQVLTDVYLNTILFIRYGSFIPRIVIDEWGNKVRVIQDGMGNPFIDQYYTPPVVPLGIYNPFQALVAPRPLPPKVYVVGNKYMPVKLLKKDVRGDVWKALYFNKFLIPKWCVVKEGRKGMFPDNYGRDIRSKLTWQYQVAQSLTSSMPVPKTLDYFEDKATGHAYLVQAYIKGSKDLKNIVIQKLKATAWFAQPVAVQTEMLNYLLQAIKGILGLHQSHYIHRDITGTNFLVDKHKKVYLIDMELTWSIQDRLPAPPFGIGTPGYMSPEQEATQAPIIADDSYSMGALLILVLTSGLEPAMLVEESREILSRKLFFWTGNTDITSLIMQCLASPEERPSANSIYDAIKNYAVGLQKEPVKQFIPPITYDSLYLKQIIQQAIGSLATNLLAHENRWFSRVENGYGRDVYPLGDKHVFGSLYKGVGGVLYLLTRLQEAGFDTGILHEKIGAGLQFINSDIIPSIDHMVPSLYYGKAGLAVTLSEVINSGLISDTPYYRNVIRNCFLQPATGLDIMYGLAGQGLGALQCATYLEEDTLHDITSAYVATLIKAQQKDGSWAKPITTLKVNTTEKQTSFGYGIAGIIYFLLTYYEQYHDDLSLQAARKGLRYLAKQSEYTKGHYQWANSDKDATTSIWWCKGGPGIALSFLKAYSITKEPLYLDIAEKALLYHPKYLIYGNLSQCHGLSGLGEVYLEAYQITHNEEWKERAAWIANQLTNYNNHNKAGDVYWFTEQYNFPTADFMIGNSGIVHFLLRFSYPDRFEFPIIGS</sequence>
<protein>
    <submittedName>
        <fullName evidence="1">Uncharacterized protein</fullName>
    </submittedName>
</protein>
<keyword evidence="2" id="KW-1185">Reference proteome</keyword>
<dbReference type="Proteomes" id="UP001207468">
    <property type="component" value="Unassembled WGS sequence"/>
</dbReference>
<accession>A0ACC0TTP6</accession>